<evidence type="ECO:0000256" key="7">
    <source>
        <dbReference type="ARBA" id="ARBA00047968"/>
    </source>
</evidence>
<comment type="activity regulation">
    <text evidence="8">Uridylyltransferase (UTase) activity is inhibited by glutamine, while glutamine activates uridylyl-removing (UR) activity.</text>
</comment>
<dbReference type="CDD" id="cd04899">
    <property type="entry name" value="ACT_ACR-UUR-like_2"/>
    <property type="match status" value="1"/>
</dbReference>
<dbReference type="PANTHER" id="PTHR47320">
    <property type="entry name" value="BIFUNCTIONAL URIDYLYLTRANSFERASE/URIDYLYL-REMOVING ENZYME"/>
    <property type="match status" value="1"/>
</dbReference>
<evidence type="ECO:0000256" key="4">
    <source>
        <dbReference type="ARBA" id="ARBA00022801"/>
    </source>
</evidence>
<protein>
    <recommendedName>
        <fullName evidence="8">Bifunctional uridylyltransferase/uridylyl-removing enzyme</fullName>
        <shortName evidence="8">UTase/UR</shortName>
    </recommendedName>
    <alternativeName>
        <fullName evidence="8">Bifunctional [protein-PII] modification enzyme</fullName>
    </alternativeName>
    <alternativeName>
        <fullName evidence="8">Bifunctional nitrogen sensor protein</fullName>
    </alternativeName>
    <domain>
        <recommendedName>
            <fullName evidence="8">[Protein-PII] uridylyltransferase</fullName>
            <shortName evidence="8">PII uridylyltransferase</shortName>
            <shortName evidence="8">UTase</shortName>
            <ecNumber evidence="8">2.7.7.59</ecNumber>
        </recommendedName>
    </domain>
    <domain>
        <recommendedName>
            <fullName evidence="8">[Protein-PII]-UMP uridylyl-removing enzyme</fullName>
            <shortName evidence="8">UR</shortName>
            <ecNumber evidence="8">3.1.4.-</ecNumber>
        </recommendedName>
    </domain>
</protein>
<keyword evidence="2 8" id="KW-0548">Nucleotidyltransferase</keyword>
<evidence type="ECO:0000256" key="3">
    <source>
        <dbReference type="ARBA" id="ARBA00022737"/>
    </source>
</evidence>
<comment type="catalytic activity">
    <reaction evidence="8">
        <text>[protein-PII]-L-tyrosine + UTP = [protein-PII]-uridylyl-L-tyrosine + diphosphate</text>
        <dbReference type="Rhea" id="RHEA:13673"/>
        <dbReference type="Rhea" id="RHEA-COMP:12147"/>
        <dbReference type="Rhea" id="RHEA-COMP:12148"/>
        <dbReference type="ChEBI" id="CHEBI:33019"/>
        <dbReference type="ChEBI" id="CHEBI:46398"/>
        <dbReference type="ChEBI" id="CHEBI:46858"/>
        <dbReference type="ChEBI" id="CHEBI:90602"/>
        <dbReference type="EC" id="2.7.7.59"/>
    </reaction>
</comment>
<dbReference type="PANTHER" id="PTHR47320:SF1">
    <property type="entry name" value="BIFUNCTIONAL URIDYLYLTRANSFERASE_URIDYLYL-REMOVING ENZYME"/>
    <property type="match status" value="1"/>
</dbReference>
<dbReference type="SUPFAM" id="SSF81593">
    <property type="entry name" value="Nucleotidyltransferase substrate binding subunit/domain"/>
    <property type="match status" value="1"/>
</dbReference>
<dbReference type="Proteomes" id="UP001621714">
    <property type="component" value="Unassembled WGS sequence"/>
</dbReference>
<dbReference type="Gene3D" id="3.30.460.10">
    <property type="entry name" value="Beta Polymerase, domain 2"/>
    <property type="match status" value="1"/>
</dbReference>
<evidence type="ECO:0000256" key="6">
    <source>
        <dbReference type="ARBA" id="ARBA00023268"/>
    </source>
</evidence>
<feature type="domain" description="ACT" evidence="9">
    <location>
        <begin position="711"/>
        <end position="789"/>
    </location>
</feature>
<evidence type="ECO:0000256" key="2">
    <source>
        <dbReference type="ARBA" id="ARBA00022695"/>
    </source>
</evidence>
<evidence type="ECO:0000256" key="1">
    <source>
        <dbReference type="ARBA" id="ARBA00022679"/>
    </source>
</evidence>
<feature type="domain" description="ACT" evidence="9">
    <location>
        <begin position="820"/>
        <end position="895"/>
    </location>
</feature>
<feature type="domain" description="HD" evidence="10">
    <location>
        <begin position="467"/>
        <end position="589"/>
    </location>
</feature>
<dbReference type="SUPFAM" id="SSF109604">
    <property type="entry name" value="HD-domain/PDEase-like"/>
    <property type="match status" value="1"/>
</dbReference>
<comment type="catalytic activity">
    <reaction evidence="7">
        <text>guanosine 3',5'-bis(diphosphate) + H2O = GDP + diphosphate + H(+)</text>
        <dbReference type="Rhea" id="RHEA:14253"/>
        <dbReference type="ChEBI" id="CHEBI:15377"/>
        <dbReference type="ChEBI" id="CHEBI:15378"/>
        <dbReference type="ChEBI" id="CHEBI:33019"/>
        <dbReference type="ChEBI" id="CHEBI:58189"/>
        <dbReference type="ChEBI" id="CHEBI:77828"/>
        <dbReference type="EC" id="3.1.7.2"/>
    </reaction>
</comment>
<dbReference type="NCBIfam" id="TIGR01693">
    <property type="entry name" value="UTase_glnD"/>
    <property type="match status" value="1"/>
</dbReference>
<keyword evidence="4 8" id="KW-0378">Hydrolase</keyword>
<feature type="region of interest" description="Uridylyltransferase" evidence="8">
    <location>
        <begin position="1"/>
        <end position="348"/>
    </location>
</feature>
<gene>
    <name evidence="8" type="primary">glnD</name>
    <name evidence="11" type="ORF">V6U78_01490</name>
</gene>
<keyword evidence="1 8" id="KW-0808">Transferase</keyword>
<accession>A0ABW8PUM6</accession>
<keyword evidence="6 8" id="KW-0511">Multifunctional enzyme</keyword>
<comment type="cofactor">
    <cofactor evidence="8">
        <name>Mg(2+)</name>
        <dbReference type="ChEBI" id="CHEBI:18420"/>
    </cofactor>
</comment>
<dbReference type="InterPro" id="IPR002934">
    <property type="entry name" value="Polymerase_NTP_transf_dom"/>
</dbReference>
<dbReference type="CDD" id="cd00077">
    <property type="entry name" value="HDc"/>
    <property type="match status" value="1"/>
</dbReference>
<dbReference type="EC" id="2.7.7.59" evidence="8"/>
<dbReference type="InterPro" id="IPR043519">
    <property type="entry name" value="NT_sf"/>
</dbReference>
<evidence type="ECO:0000259" key="10">
    <source>
        <dbReference type="PROSITE" id="PS51831"/>
    </source>
</evidence>
<comment type="similarity">
    <text evidence="8">Belongs to the GlnD family.</text>
</comment>
<dbReference type="InterPro" id="IPR002912">
    <property type="entry name" value="ACT_dom"/>
</dbReference>
<dbReference type="CDD" id="cd04900">
    <property type="entry name" value="ACT_UUR-like_1"/>
    <property type="match status" value="1"/>
</dbReference>
<sequence>MSSVYRFQPDVQLYDFAKLQQQLHAAQESRVVLLKKALGVIDQRLAQAFYDGADIRDLVYGRAWAMDQLLKAIWSLFEWPEGEIALLAVGGYGRGELHPKSDIDLLFLLKQDDDGPVRDQLTALITLLWDIKLDVGQSVRSLNDCEREARADLTVITNLSENRTLAGEDGLRQEMVQRLSTECMWPSAKFFKAKWQEQIARHHRFNNSEYHLEPNVKSSPGGLRDIQMIGWVAKRHFQADSLQDLLSSGFLTASEMRILEQGQCFLWQVRFALHLLAPRAEDRLLFDYQRQLAMLFGYLDTDKRLAVEQFMKRYYRVVTSLSELNDVLLQHFEQALLASSAPAEPPRILNRRFQMAEQFIEARSPDVFEQQPFALIEIFLLMAQHPEIQGVRATTIRAIRDARYLVDEAFRRDLRARSLFMALLRSEGNVALQLRRMSRYGILGRYLPEFGHAVGLTQHDLFHIYTVDAHTLKLLKFLQVFRTPEAEQDYPLATRLIQHIPKLELLWIAGLYHDLGKGRGGDHSELGAEDVLRFAKQHQLSLRDQRLLVWLVEQHLLMSMTAQKQDLSDPDVILHFAEQVGSQMHLDYLYLLTVADLNATNPRLWNGWRAALLNQLYAETARTFRRGLENPIDPQEWIAETQQEAMALLINMGEEPEAVRALWSTLDEDYFLQDAPSEVAWHTQGILHHQRDEPLVLVAAPTQDMREGGTKVFIHAPDAAFGFAATATMMDRLGLSIHDARFCTSRQGYTLNTLIVLEQDGQVPRDPARLEEIRLEMVRALKDPEQFPALVQLHTPRQLKHFTLPTQVYISNDANQQRTLVEVVTPDRPGLLARIGRIFVEFDLLLQNAKIATLGERVEDVFFVTQRDGAPIADPDLCLRLQQRLCDELDRQAGR</sequence>
<evidence type="ECO:0000256" key="5">
    <source>
        <dbReference type="ARBA" id="ARBA00022842"/>
    </source>
</evidence>
<dbReference type="InterPro" id="IPR003607">
    <property type="entry name" value="HD/PDEase_dom"/>
</dbReference>
<dbReference type="CDD" id="cd05401">
    <property type="entry name" value="NT_GlnE_GlnD_like"/>
    <property type="match status" value="1"/>
</dbReference>
<dbReference type="Pfam" id="PF08335">
    <property type="entry name" value="GlnD_UR_UTase"/>
    <property type="match status" value="1"/>
</dbReference>
<organism evidence="11 12">
    <name type="scientific">Marinospirillum alkalitolerans</name>
    <dbReference type="NCBI Taxonomy" id="3123374"/>
    <lineage>
        <taxon>Bacteria</taxon>
        <taxon>Pseudomonadati</taxon>
        <taxon>Pseudomonadota</taxon>
        <taxon>Gammaproteobacteria</taxon>
        <taxon>Oceanospirillales</taxon>
        <taxon>Oceanospirillaceae</taxon>
        <taxon>Marinospirillum</taxon>
    </lineage>
</organism>
<evidence type="ECO:0000313" key="11">
    <source>
        <dbReference type="EMBL" id="MFK7159711.1"/>
    </source>
</evidence>
<dbReference type="NCBIfam" id="NF001366">
    <property type="entry name" value="PRK00275.1"/>
    <property type="match status" value="1"/>
</dbReference>
<keyword evidence="12" id="KW-1185">Reference proteome</keyword>
<dbReference type="PIRSF" id="PIRSF006288">
    <property type="entry name" value="PII_uridyltransf"/>
    <property type="match status" value="1"/>
</dbReference>
<keyword evidence="5 8" id="KW-0460">Magnesium</keyword>
<comment type="catalytic activity">
    <reaction evidence="8">
        <text>[protein-PII]-uridylyl-L-tyrosine + H2O = [protein-PII]-L-tyrosine + UMP + H(+)</text>
        <dbReference type="Rhea" id="RHEA:48600"/>
        <dbReference type="Rhea" id="RHEA-COMP:12147"/>
        <dbReference type="Rhea" id="RHEA-COMP:12148"/>
        <dbReference type="ChEBI" id="CHEBI:15377"/>
        <dbReference type="ChEBI" id="CHEBI:15378"/>
        <dbReference type="ChEBI" id="CHEBI:46858"/>
        <dbReference type="ChEBI" id="CHEBI:57865"/>
        <dbReference type="ChEBI" id="CHEBI:90602"/>
    </reaction>
</comment>
<dbReference type="InterPro" id="IPR010043">
    <property type="entry name" value="UTase/UR"/>
</dbReference>
<dbReference type="SMART" id="SM00471">
    <property type="entry name" value="HDc"/>
    <property type="match status" value="1"/>
</dbReference>
<dbReference type="Gene3D" id="1.10.3090.10">
    <property type="entry name" value="cca-adding enzyme, domain 2"/>
    <property type="match status" value="1"/>
</dbReference>
<comment type="caution">
    <text evidence="11">The sequence shown here is derived from an EMBL/GenBank/DDBJ whole genome shotgun (WGS) entry which is preliminary data.</text>
</comment>
<comment type="domain">
    <text evidence="8">Has four distinct domains: an N-terminal nucleotidyltransferase (NT) domain responsible for UTase activity, a central HD domain that encodes UR activity, and two C-terminal ACT domains that seem to have a role in glutamine sensing.</text>
</comment>
<dbReference type="HAMAP" id="MF_00277">
    <property type="entry name" value="PII_uridylyl_transf"/>
    <property type="match status" value="1"/>
</dbReference>
<evidence type="ECO:0000313" key="12">
    <source>
        <dbReference type="Proteomes" id="UP001621714"/>
    </source>
</evidence>
<dbReference type="PROSITE" id="PS51831">
    <property type="entry name" value="HD"/>
    <property type="match status" value="1"/>
</dbReference>
<keyword evidence="3" id="KW-0677">Repeat</keyword>
<name>A0ABW8PUM6_9GAMM</name>
<dbReference type="InterPro" id="IPR045865">
    <property type="entry name" value="ACT-like_dom_sf"/>
</dbReference>
<reference evidence="11 12" key="1">
    <citation type="submission" date="2024-02" db="EMBL/GenBank/DDBJ databases">
        <title>Marinospirillum sp. MEB 164 isolated from Lonar lake sediment.</title>
        <authorList>
            <person name="Joshi A."/>
            <person name="Thite S."/>
        </authorList>
    </citation>
    <scope>NUCLEOTIDE SEQUENCE [LARGE SCALE GENOMIC DNA]</scope>
    <source>
        <strain evidence="11 12">MEB164</strain>
    </source>
</reference>
<proteinExistence type="inferred from homology"/>
<dbReference type="SUPFAM" id="SSF81301">
    <property type="entry name" value="Nucleotidyltransferase"/>
    <property type="match status" value="1"/>
</dbReference>
<dbReference type="GO" id="GO:0008773">
    <property type="term" value="F:[protein-PII] uridylyltransferase activity"/>
    <property type="evidence" value="ECO:0007669"/>
    <property type="project" value="UniProtKB-EC"/>
</dbReference>
<evidence type="ECO:0000259" key="9">
    <source>
        <dbReference type="PROSITE" id="PS51671"/>
    </source>
</evidence>
<dbReference type="InterPro" id="IPR006674">
    <property type="entry name" value="HD_domain"/>
</dbReference>
<dbReference type="Pfam" id="PF01966">
    <property type="entry name" value="HD"/>
    <property type="match status" value="1"/>
</dbReference>
<comment type="caution">
    <text evidence="8">Lacks conserved residue(s) required for the propagation of feature annotation.</text>
</comment>
<evidence type="ECO:0000256" key="8">
    <source>
        <dbReference type="HAMAP-Rule" id="MF_00277"/>
    </source>
</evidence>
<dbReference type="PROSITE" id="PS51671">
    <property type="entry name" value="ACT"/>
    <property type="match status" value="2"/>
</dbReference>
<comment type="function">
    <text evidence="8">Modifies, by uridylylation and deuridylylation, the PII regulatory proteins (GlnB and homologs), in response to the nitrogen status of the cell that GlnD senses through the glutamine level. Under low glutamine levels, catalyzes the conversion of the PII proteins and UTP to PII-UMP and PPi, while under higher glutamine levels, GlnD hydrolyzes PII-UMP to PII and UMP (deuridylylation). Thus, controls uridylylation state and activity of the PII proteins, and plays an important role in the regulation of nitrogen metabolism.</text>
</comment>
<dbReference type="RefSeq" id="WP_405336468.1">
    <property type="nucleotide sequence ID" value="NZ_JBANFI010000001.1"/>
</dbReference>
<dbReference type="Pfam" id="PF01909">
    <property type="entry name" value="NTP_transf_2"/>
    <property type="match status" value="1"/>
</dbReference>
<dbReference type="SUPFAM" id="SSF55021">
    <property type="entry name" value="ACT-like"/>
    <property type="match status" value="1"/>
</dbReference>
<dbReference type="InterPro" id="IPR013546">
    <property type="entry name" value="PII_UdlTrfase/GS_AdlTrfase"/>
</dbReference>
<dbReference type="EMBL" id="JBANFI010000001">
    <property type="protein sequence ID" value="MFK7159711.1"/>
    <property type="molecule type" value="Genomic_DNA"/>
</dbReference>
<dbReference type="EC" id="3.1.4.-" evidence="8"/>